<accession>A0A921LRC5</accession>
<dbReference type="InterPro" id="IPR023187">
    <property type="entry name" value="Tscrpt_reg_MarR-type_CS"/>
</dbReference>
<dbReference type="PRINTS" id="PR00598">
    <property type="entry name" value="HTHMARR"/>
</dbReference>
<dbReference type="GO" id="GO:0003677">
    <property type="term" value="F:DNA binding"/>
    <property type="evidence" value="ECO:0007669"/>
    <property type="project" value="UniProtKB-KW"/>
</dbReference>
<protein>
    <submittedName>
        <fullName evidence="5">MarR family transcriptional regulator</fullName>
    </submittedName>
</protein>
<dbReference type="InterPro" id="IPR000835">
    <property type="entry name" value="HTH_MarR-typ"/>
</dbReference>
<proteinExistence type="predicted"/>
<dbReference type="EMBL" id="DYVE01000252">
    <property type="protein sequence ID" value="HJG28903.1"/>
    <property type="molecule type" value="Genomic_DNA"/>
</dbReference>
<dbReference type="InterPro" id="IPR036388">
    <property type="entry name" value="WH-like_DNA-bd_sf"/>
</dbReference>
<organism evidence="5 6">
    <name type="scientific">Subdoligranulum variabile</name>
    <dbReference type="NCBI Taxonomy" id="214851"/>
    <lineage>
        <taxon>Bacteria</taxon>
        <taxon>Bacillati</taxon>
        <taxon>Bacillota</taxon>
        <taxon>Clostridia</taxon>
        <taxon>Eubacteriales</taxon>
        <taxon>Oscillospiraceae</taxon>
        <taxon>Subdoligranulum</taxon>
    </lineage>
</organism>
<dbReference type="PROSITE" id="PS01117">
    <property type="entry name" value="HTH_MARR_1"/>
    <property type="match status" value="1"/>
</dbReference>
<dbReference type="Proteomes" id="UP000782880">
    <property type="component" value="Unassembled WGS sequence"/>
</dbReference>
<sequence length="146" mass="16226">MESLHYLLMKAHSMFSRKVLGEVGKTGLTPGQPKVLEFLLQYQEADQKTIAAYCEIEPATVGSILLRMEDSGLIVRRQKNGNRRSLYVSLTDKGYQAALQVADMFRTVETDALAGLSADEAATLQALLFKLCTSLQTNPERKKEQS</sequence>
<reference evidence="5" key="1">
    <citation type="journal article" date="2021" name="PeerJ">
        <title>Extensive microbial diversity within the chicken gut microbiome revealed by metagenomics and culture.</title>
        <authorList>
            <person name="Gilroy R."/>
            <person name="Ravi A."/>
            <person name="Getino M."/>
            <person name="Pursley I."/>
            <person name="Horton D.L."/>
            <person name="Alikhan N.F."/>
            <person name="Baker D."/>
            <person name="Gharbi K."/>
            <person name="Hall N."/>
            <person name="Watson M."/>
            <person name="Adriaenssens E.M."/>
            <person name="Foster-Nyarko E."/>
            <person name="Jarju S."/>
            <person name="Secka A."/>
            <person name="Antonio M."/>
            <person name="Oren A."/>
            <person name="Chaudhuri R.R."/>
            <person name="La Ragione R."/>
            <person name="Hildebrand F."/>
            <person name="Pallen M.J."/>
        </authorList>
    </citation>
    <scope>NUCLEOTIDE SEQUENCE</scope>
    <source>
        <strain evidence="5">ChiBcec21-2208</strain>
    </source>
</reference>
<evidence type="ECO:0000256" key="2">
    <source>
        <dbReference type="ARBA" id="ARBA00023125"/>
    </source>
</evidence>
<keyword evidence="3" id="KW-0804">Transcription</keyword>
<gene>
    <name evidence="5" type="ORF">K8V20_09730</name>
</gene>
<name>A0A921LRC5_9FIRM</name>
<dbReference type="SMART" id="SM00347">
    <property type="entry name" value="HTH_MARR"/>
    <property type="match status" value="1"/>
</dbReference>
<keyword evidence="2" id="KW-0238">DNA-binding</keyword>
<dbReference type="InterPro" id="IPR036390">
    <property type="entry name" value="WH_DNA-bd_sf"/>
</dbReference>
<keyword evidence="1" id="KW-0805">Transcription regulation</keyword>
<dbReference type="PROSITE" id="PS50995">
    <property type="entry name" value="HTH_MARR_2"/>
    <property type="match status" value="1"/>
</dbReference>
<reference evidence="5" key="2">
    <citation type="submission" date="2021-09" db="EMBL/GenBank/DDBJ databases">
        <authorList>
            <person name="Gilroy R."/>
        </authorList>
    </citation>
    <scope>NUCLEOTIDE SEQUENCE</scope>
    <source>
        <strain evidence="5">ChiBcec21-2208</strain>
    </source>
</reference>
<dbReference type="PANTHER" id="PTHR42756">
    <property type="entry name" value="TRANSCRIPTIONAL REGULATOR, MARR"/>
    <property type="match status" value="1"/>
</dbReference>
<comment type="caution">
    <text evidence="5">The sequence shown here is derived from an EMBL/GenBank/DDBJ whole genome shotgun (WGS) entry which is preliminary data.</text>
</comment>
<dbReference type="AlphaFoldDB" id="A0A921LRC5"/>
<dbReference type="GO" id="GO:0003700">
    <property type="term" value="F:DNA-binding transcription factor activity"/>
    <property type="evidence" value="ECO:0007669"/>
    <property type="project" value="InterPro"/>
</dbReference>
<dbReference type="Gene3D" id="1.10.10.10">
    <property type="entry name" value="Winged helix-like DNA-binding domain superfamily/Winged helix DNA-binding domain"/>
    <property type="match status" value="1"/>
</dbReference>
<evidence type="ECO:0000256" key="3">
    <source>
        <dbReference type="ARBA" id="ARBA00023163"/>
    </source>
</evidence>
<dbReference type="PANTHER" id="PTHR42756:SF1">
    <property type="entry name" value="TRANSCRIPTIONAL REPRESSOR OF EMRAB OPERON"/>
    <property type="match status" value="1"/>
</dbReference>
<dbReference type="Pfam" id="PF01047">
    <property type="entry name" value="MarR"/>
    <property type="match status" value="1"/>
</dbReference>
<evidence type="ECO:0000256" key="1">
    <source>
        <dbReference type="ARBA" id="ARBA00023015"/>
    </source>
</evidence>
<evidence type="ECO:0000313" key="5">
    <source>
        <dbReference type="EMBL" id="HJG28903.1"/>
    </source>
</evidence>
<evidence type="ECO:0000313" key="6">
    <source>
        <dbReference type="Proteomes" id="UP000782880"/>
    </source>
</evidence>
<dbReference type="SUPFAM" id="SSF46785">
    <property type="entry name" value="Winged helix' DNA-binding domain"/>
    <property type="match status" value="1"/>
</dbReference>
<evidence type="ECO:0000259" key="4">
    <source>
        <dbReference type="PROSITE" id="PS50995"/>
    </source>
</evidence>
<feature type="domain" description="HTH marR-type" evidence="4">
    <location>
        <begin position="1"/>
        <end position="133"/>
    </location>
</feature>